<evidence type="ECO:0000256" key="5">
    <source>
        <dbReference type="ARBA" id="ARBA00023157"/>
    </source>
</evidence>
<keyword evidence="8" id="KW-0732">Signal</keyword>
<dbReference type="SUPFAM" id="SSF53955">
    <property type="entry name" value="Lysozyme-like"/>
    <property type="match status" value="1"/>
</dbReference>
<dbReference type="InterPro" id="IPR000974">
    <property type="entry name" value="Glyco_hydro_22_lys"/>
</dbReference>
<sequence length="153" mass="17982">MRTFPFLVLVVFVVASEAKVFRKCELASLLENRFRLSRDEIKNWVCIAEYESSFNTATINDKNRNKSTDYGIFQINNKYWCDNNYGKNVCGIACSELLSDDITTSLRCAQTVRRDTEKFSGYKAWVAYNRKCKNRNLDQYMAECWYTRPNIFP</sequence>
<keyword evidence="4" id="KW-0081">Bacteriolytic enzyme</keyword>
<dbReference type="PANTHER" id="PTHR11407:SF63">
    <property type="entry name" value="LYSOZYME C"/>
    <property type="match status" value="1"/>
</dbReference>
<comment type="similarity">
    <text evidence="2 7">Belongs to the glycosyl hydrolase 22 family.</text>
</comment>
<reference evidence="10" key="1">
    <citation type="submission" date="2011-10" db="EMBL/GenBank/DDBJ databases">
        <title>Cloning and characterization of the Parapenaeopsis hardwickii lysozyme.</title>
        <authorList>
            <person name="Zhang Z.W."/>
            <person name="Zhang G.Y."/>
            <person name="Shi Y.H."/>
        </authorList>
    </citation>
    <scope>NUCLEOTIDE SEQUENCE</scope>
</reference>
<dbReference type="EMBL" id="JN867139">
    <property type="protein sequence ID" value="AEV91334.1"/>
    <property type="molecule type" value="mRNA"/>
</dbReference>
<evidence type="ECO:0000259" key="9">
    <source>
        <dbReference type="PROSITE" id="PS00128"/>
    </source>
</evidence>
<dbReference type="SMART" id="SM00263">
    <property type="entry name" value="LYZ1"/>
    <property type="match status" value="1"/>
</dbReference>
<organism evidence="10">
    <name type="scientific">Mierspenaeopsis hardwickii</name>
    <dbReference type="NCBI Taxonomy" id="2715607"/>
    <lineage>
        <taxon>Eukaryota</taxon>
        <taxon>Metazoa</taxon>
        <taxon>Ecdysozoa</taxon>
        <taxon>Arthropoda</taxon>
        <taxon>Crustacea</taxon>
        <taxon>Multicrustacea</taxon>
        <taxon>Malacostraca</taxon>
        <taxon>Eumalacostraca</taxon>
        <taxon>Eucarida</taxon>
        <taxon>Decapoda</taxon>
        <taxon>Dendrobranchiata</taxon>
        <taxon>Penaeoidea</taxon>
        <taxon>Penaeidae</taxon>
        <taxon>Mierspenaeopsis</taxon>
    </lineage>
</organism>
<dbReference type="AlphaFoldDB" id="G9JKY9"/>
<dbReference type="EC" id="3.2.1.17" evidence="3"/>
<evidence type="ECO:0000256" key="4">
    <source>
        <dbReference type="ARBA" id="ARBA00022638"/>
    </source>
</evidence>
<dbReference type="Gene3D" id="1.10.530.10">
    <property type="match status" value="1"/>
</dbReference>
<feature type="signal peptide" evidence="8">
    <location>
        <begin position="1"/>
        <end position="18"/>
    </location>
</feature>
<proteinExistence type="evidence at transcript level"/>
<feature type="domain" description="Glycosyl hydrolases family 22 (GH22)" evidence="9">
    <location>
        <begin position="90"/>
        <end position="108"/>
    </location>
</feature>
<keyword evidence="6" id="KW-0378">Hydrolase</keyword>
<keyword evidence="4" id="KW-0929">Antimicrobial</keyword>
<evidence type="ECO:0000256" key="1">
    <source>
        <dbReference type="ARBA" id="ARBA00000632"/>
    </source>
</evidence>
<dbReference type="PRINTS" id="PR00137">
    <property type="entry name" value="LYSOZYME"/>
</dbReference>
<dbReference type="Pfam" id="PF00062">
    <property type="entry name" value="Lys"/>
    <property type="match status" value="1"/>
</dbReference>
<evidence type="ECO:0000256" key="7">
    <source>
        <dbReference type="RuleBase" id="RU004440"/>
    </source>
</evidence>
<dbReference type="CDD" id="cd16899">
    <property type="entry name" value="LYZ_C_invert"/>
    <property type="match status" value="1"/>
</dbReference>
<evidence type="ECO:0000256" key="8">
    <source>
        <dbReference type="SAM" id="SignalP"/>
    </source>
</evidence>
<name>G9JKY9_9EUCA</name>
<dbReference type="GO" id="GO:0042742">
    <property type="term" value="P:defense response to bacterium"/>
    <property type="evidence" value="ECO:0007669"/>
    <property type="project" value="UniProtKB-KW"/>
</dbReference>
<dbReference type="InterPro" id="IPR019799">
    <property type="entry name" value="Glyco_hydro_22_CS"/>
</dbReference>
<keyword evidence="5" id="KW-1015">Disulfide bond</keyword>
<dbReference type="PRINTS" id="PR00135">
    <property type="entry name" value="LYZLACT"/>
</dbReference>
<feature type="chain" id="PRO_5003522679" description="lysozyme" evidence="8">
    <location>
        <begin position="19"/>
        <end position="153"/>
    </location>
</feature>
<evidence type="ECO:0000256" key="6">
    <source>
        <dbReference type="ARBA" id="ARBA00023295"/>
    </source>
</evidence>
<accession>G9JKY9</accession>
<evidence type="ECO:0000256" key="3">
    <source>
        <dbReference type="ARBA" id="ARBA00012732"/>
    </source>
</evidence>
<dbReference type="GO" id="GO:0003796">
    <property type="term" value="F:lysozyme activity"/>
    <property type="evidence" value="ECO:0007669"/>
    <property type="project" value="UniProtKB-EC"/>
</dbReference>
<keyword evidence="6" id="KW-0326">Glycosidase</keyword>
<protein>
    <recommendedName>
        <fullName evidence="3">lysozyme</fullName>
        <ecNumber evidence="3">3.2.1.17</ecNumber>
    </recommendedName>
</protein>
<dbReference type="GO" id="GO:0031640">
    <property type="term" value="P:killing of cells of another organism"/>
    <property type="evidence" value="ECO:0007669"/>
    <property type="project" value="UniProtKB-KW"/>
</dbReference>
<evidence type="ECO:0000313" key="10">
    <source>
        <dbReference type="EMBL" id="AEV91334.1"/>
    </source>
</evidence>
<evidence type="ECO:0000256" key="2">
    <source>
        <dbReference type="ARBA" id="ARBA00010859"/>
    </source>
</evidence>
<comment type="catalytic activity">
    <reaction evidence="1">
        <text>Hydrolysis of (1-&gt;4)-beta-linkages between N-acetylmuramic acid and N-acetyl-D-glucosamine residues in a peptidoglycan and between N-acetyl-D-glucosamine residues in chitodextrins.</text>
        <dbReference type="EC" id="3.2.1.17"/>
    </reaction>
</comment>
<dbReference type="FunFam" id="1.10.530.10:FF:000001">
    <property type="entry name" value="Lysozyme C"/>
    <property type="match status" value="1"/>
</dbReference>
<dbReference type="PROSITE" id="PS00128">
    <property type="entry name" value="GLYCOSYL_HYDROL_F22_1"/>
    <property type="match status" value="1"/>
</dbReference>
<dbReference type="PANTHER" id="PTHR11407">
    <property type="entry name" value="LYSOZYME C"/>
    <property type="match status" value="1"/>
</dbReference>
<dbReference type="InterPro" id="IPR023346">
    <property type="entry name" value="Lysozyme-like_dom_sf"/>
</dbReference>
<dbReference type="PROSITE" id="PS51348">
    <property type="entry name" value="GLYCOSYL_HYDROL_F22_2"/>
    <property type="match status" value="1"/>
</dbReference>
<dbReference type="InterPro" id="IPR001916">
    <property type="entry name" value="Glyco_hydro_22"/>
</dbReference>